<feature type="transmembrane region" description="Helical" evidence="2">
    <location>
        <begin position="578"/>
        <end position="595"/>
    </location>
</feature>
<dbReference type="PRINTS" id="PR02060">
    <property type="entry name" value="WOLFFAMILY"/>
</dbReference>
<dbReference type="GO" id="GO:0030968">
    <property type="term" value="P:endoplasmic reticulum unfolded protein response"/>
    <property type="evidence" value="ECO:0007669"/>
    <property type="project" value="TreeGrafter"/>
</dbReference>
<gene>
    <name evidence="6" type="ORF">CHIRRI_LOCUS10033</name>
</gene>
<accession>A0A9N9S124</accession>
<evidence type="ECO:0000256" key="1">
    <source>
        <dbReference type="SAM" id="MobiDB-lite"/>
    </source>
</evidence>
<keyword evidence="2" id="KW-0812">Transmembrane</keyword>
<dbReference type="EMBL" id="OU895879">
    <property type="protein sequence ID" value="CAG9807184.1"/>
    <property type="molecule type" value="Genomic_DNA"/>
</dbReference>
<dbReference type="Pfam" id="PF19914">
    <property type="entry name" value="WEF-hand"/>
    <property type="match status" value="1"/>
</dbReference>
<feature type="transmembrane region" description="Helical" evidence="2">
    <location>
        <begin position="484"/>
        <end position="502"/>
    </location>
</feature>
<protein>
    <recommendedName>
        <fullName evidence="8">Wolframin</fullName>
    </recommendedName>
</protein>
<name>A0A9N9S124_9DIPT</name>
<keyword evidence="7" id="KW-1185">Reference proteome</keyword>
<evidence type="ECO:0000259" key="4">
    <source>
        <dbReference type="Pfam" id="PF19914"/>
    </source>
</evidence>
<feature type="transmembrane region" description="Helical" evidence="2">
    <location>
        <begin position="383"/>
        <end position="399"/>
    </location>
</feature>
<feature type="transmembrane region" description="Helical" evidence="2">
    <location>
        <begin position="514"/>
        <end position="540"/>
    </location>
</feature>
<feature type="domain" description="Wolframin EF-hand" evidence="4">
    <location>
        <begin position="117"/>
        <end position="214"/>
    </location>
</feature>
<feature type="region of interest" description="Disordered" evidence="1">
    <location>
        <begin position="1"/>
        <end position="20"/>
    </location>
</feature>
<keyword evidence="2" id="KW-0472">Membrane</keyword>
<dbReference type="PANTHER" id="PTHR13098:SF3">
    <property type="entry name" value="WOLFRAMIN"/>
    <property type="match status" value="1"/>
</dbReference>
<feature type="region of interest" description="Disordered" evidence="1">
    <location>
        <begin position="152"/>
        <end position="191"/>
    </location>
</feature>
<feature type="domain" description="Wolframin cysteine-rich" evidence="5">
    <location>
        <begin position="635"/>
        <end position="717"/>
    </location>
</feature>
<evidence type="ECO:0000256" key="2">
    <source>
        <dbReference type="SAM" id="Phobius"/>
    </source>
</evidence>
<evidence type="ECO:0000313" key="6">
    <source>
        <dbReference type="EMBL" id="CAG9807184.1"/>
    </source>
</evidence>
<dbReference type="Proteomes" id="UP001153620">
    <property type="component" value="Chromosome 3"/>
</dbReference>
<feature type="compositionally biased region" description="Polar residues" evidence="1">
    <location>
        <begin position="1"/>
        <end position="14"/>
    </location>
</feature>
<dbReference type="AlphaFoldDB" id="A0A9N9S124"/>
<feature type="domain" description="Wolframin OB-fold" evidence="3">
    <location>
        <begin position="734"/>
        <end position="865"/>
    </location>
</feature>
<dbReference type="InterPro" id="IPR045461">
    <property type="entry name" value="Wolframin_OB_fold"/>
</dbReference>
<reference evidence="6" key="1">
    <citation type="submission" date="2022-01" db="EMBL/GenBank/DDBJ databases">
        <authorList>
            <person name="King R."/>
        </authorList>
    </citation>
    <scope>NUCLEOTIDE SEQUENCE</scope>
</reference>
<dbReference type="InterPro" id="IPR045400">
    <property type="entry name" value="Wolframin_Cys-rich"/>
</dbReference>
<dbReference type="GO" id="GO:0005789">
    <property type="term" value="C:endoplasmic reticulum membrane"/>
    <property type="evidence" value="ECO:0007669"/>
    <property type="project" value="TreeGrafter"/>
</dbReference>
<dbReference type="Pfam" id="PF19913">
    <property type="entry name" value="WCOB"/>
    <property type="match status" value="1"/>
</dbReference>
<feature type="transmembrane region" description="Helical" evidence="2">
    <location>
        <begin position="552"/>
        <end position="572"/>
    </location>
</feature>
<feature type="compositionally biased region" description="Basic and acidic residues" evidence="1">
    <location>
        <begin position="156"/>
        <end position="171"/>
    </location>
</feature>
<dbReference type="GO" id="GO:0055074">
    <property type="term" value="P:calcium ion homeostasis"/>
    <property type="evidence" value="ECO:0007669"/>
    <property type="project" value="TreeGrafter"/>
</dbReference>
<dbReference type="Pfam" id="PF20053">
    <property type="entry name" value="WC-rich"/>
    <property type="match status" value="1"/>
</dbReference>
<dbReference type="PANTHER" id="PTHR13098">
    <property type="entry name" value="WOLFRAMIN"/>
    <property type="match status" value="1"/>
</dbReference>
<dbReference type="InterPro" id="IPR045460">
    <property type="entry name" value="Wolframin_EF-hand"/>
</dbReference>
<dbReference type="SUPFAM" id="SSF81901">
    <property type="entry name" value="HCP-like"/>
    <property type="match status" value="1"/>
</dbReference>
<dbReference type="OrthoDB" id="5865303at2759"/>
<keyword evidence="2" id="KW-1133">Transmembrane helix</keyword>
<evidence type="ECO:0008006" key="8">
    <source>
        <dbReference type="Google" id="ProtNLM"/>
    </source>
</evidence>
<dbReference type="InterPro" id="IPR011990">
    <property type="entry name" value="TPR-like_helical_dom_sf"/>
</dbReference>
<organism evidence="6 7">
    <name type="scientific">Chironomus riparius</name>
    <dbReference type="NCBI Taxonomy" id="315576"/>
    <lineage>
        <taxon>Eukaryota</taxon>
        <taxon>Metazoa</taxon>
        <taxon>Ecdysozoa</taxon>
        <taxon>Arthropoda</taxon>
        <taxon>Hexapoda</taxon>
        <taxon>Insecta</taxon>
        <taxon>Pterygota</taxon>
        <taxon>Neoptera</taxon>
        <taxon>Endopterygota</taxon>
        <taxon>Diptera</taxon>
        <taxon>Nematocera</taxon>
        <taxon>Chironomoidea</taxon>
        <taxon>Chironomidae</taxon>
        <taxon>Chironominae</taxon>
        <taxon>Chironomus</taxon>
    </lineage>
</organism>
<dbReference type="Gene3D" id="1.25.40.10">
    <property type="entry name" value="Tetratricopeptide repeat domain"/>
    <property type="match status" value="1"/>
</dbReference>
<feature type="compositionally biased region" description="Polar residues" evidence="1">
    <location>
        <begin position="174"/>
        <end position="183"/>
    </location>
</feature>
<proteinExistence type="predicted"/>
<sequence>MPSWVNNGSNGQDPSKQRKRWEIEDKKLLKNLRYQLAEDGNSDCQFELAKQLLEDTDDLDPNRQVQGISYLKKAAEQGHELALELLGACYRTRRGINASNESDIRKFLDLTPSERTARRAAQELFNSLCNGNEYVTVEQLERRMREIYKIQKKNKKSDEHENGELSTKEEVEQASGSNNSSPLRVQASRRSQHFDDNDHHISEANLLSAAHSYSNGHIPLVNQALTLSAPHPQSLSHVPYFHRPFFHPAMFFSLFYHRLVKIFSTFPTETIKKYQVLIALVIYALISNNIFISLPTFGYYLSLIIMVVASFKMVKSKHEFTDFRIWSGLFLSYNENVYADDSENLYLRNNLKPYFWFFIAFISNLMIYPHIADQWLPNSEITVLSFMLIFTTMFCFMYTSSRSFDFTILFSFALNVLAKYPYEMDSIVSSKWRFLDLKIPGISSFMIGSGIEFSMNCRGMLYLAIFLFILMLAKRKNWSGIYQYLVPHCVTLAWLQICIINSQSATTFGLLRSALGLAGILFFLPIFGLAVLLIPVFAATEWLSVSDSTNKIFITLSTSLVAILGSCFMAISNRTGKYITFIHISICILGSFFLFRPYMMRNDNNLYSSYLQEAAATTTKSSSIIDSIESESLSWEIYHKYCHSTSYSNKIDMQLRCSQLDGTNIFWEGTVTDTEISNVRNWRRDLIINYLPDLIGNLVMCYFGDVNQANCFDGENCEIKDYIDTQRRCNVDKWNIYEYEIEVKMSSSSNTGILNLHPRPESKIILRASHPFGNFSSRINSSDKIWFKGTLKTLFTSKSDDLLNCKFHQFTRIELNSLGCHHCTEKSLSTVSIATYFNLDNYLKDFQRGVKYLLNVLFNPLVRFK</sequence>
<feature type="transmembrane region" description="Helical" evidence="2">
    <location>
        <begin position="354"/>
        <end position="371"/>
    </location>
</feature>
<reference evidence="6" key="2">
    <citation type="submission" date="2022-10" db="EMBL/GenBank/DDBJ databases">
        <authorList>
            <consortium name="ENA_rothamsted_submissions"/>
            <consortium name="culmorum"/>
            <person name="King R."/>
        </authorList>
    </citation>
    <scope>NUCLEOTIDE SEQUENCE</scope>
</reference>
<evidence type="ECO:0000259" key="5">
    <source>
        <dbReference type="Pfam" id="PF20053"/>
    </source>
</evidence>
<evidence type="ECO:0000313" key="7">
    <source>
        <dbReference type="Proteomes" id="UP001153620"/>
    </source>
</evidence>
<evidence type="ECO:0000259" key="3">
    <source>
        <dbReference type="Pfam" id="PF19913"/>
    </source>
</evidence>
<feature type="transmembrane region" description="Helical" evidence="2">
    <location>
        <begin position="297"/>
        <end position="314"/>
    </location>
</feature>
<feature type="transmembrane region" description="Helical" evidence="2">
    <location>
        <begin position="442"/>
        <end position="472"/>
    </location>
</feature>
<dbReference type="InterPro" id="IPR026209">
    <property type="entry name" value="Wolframin_fam"/>
</dbReference>